<dbReference type="Proteomes" id="UP001252186">
    <property type="component" value="Unassembled WGS sequence"/>
</dbReference>
<dbReference type="RefSeq" id="WP_311591483.1">
    <property type="nucleotide sequence ID" value="NZ_JAVRHV010000001.1"/>
</dbReference>
<accession>A0ABU2Y236</accession>
<reference evidence="1 2" key="1">
    <citation type="submission" date="2023-09" db="EMBL/GenBank/DDBJ databases">
        <authorList>
            <person name="Rey-Velasco X."/>
        </authorList>
    </citation>
    <scope>NUCLEOTIDE SEQUENCE [LARGE SCALE GENOMIC DNA]</scope>
    <source>
        <strain evidence="1 2">P050</strain>
    </source>
</reference>
<sequence length="87" mass="10126">MTVQFVHAMENHSHDVCELDYIKHFHNNDLECEFNHFLFDTSTTTNCDEAGNQVLRSFVLKPKFYSVNHFRIALLTSKTRGPPVDII</sequence>
<evidence type="ECO:0000313" key="1">
    <source>
        <dbReference type="EMBL" id="MDT0551699.1"/>
    </source>
</evidence>
<dbReference type="EMBL" id="JAVRHV010000001">
    <property type="protein sequence ID" value="MDT0551699.1"/>
    <property type="molecule type" value="Genomic_DNA"/>
</dbReference>
<organism evidence="1 2">
    <name type="scientific">Urechidicola vernalis</name>
    <dbReference type="NCBI Taxonomy" id="3075600"/>
    <lineage>
        <taxon>Bacteria</taxon>
        <taxon>Pseudomonadati</taxon>
        <taxon>Bacteroidota</taxon>
        <taxon>Flavobacteriia</taxon>
        <taxon>Flavobacteriales</taxon>
        <taxon>Flavobacteriaceae</taxon>
        <taxon>Urechidicola</taxon>
    </lineage>
</organism>
<evidence type="ECO:0000313" key="2">
    <source>
        <dbReference type="Proteomes" id="UP001252186"/>
    </source>
</evidence>
<gene>
    <name evidence="1" type="ORF">RM519_00440</name>
</gene>
<keyword evidence="2" id="KW-1185">Reference proteome</keyword>
<comment type="caution">
    <text evidence="1">The sequence shown here is derived from an EMBL/GenBank/DDBJ whole genome shotgun (WGS) entry which is preliminary data.</text>
</comment>
<protein>
    <submittedName>
        <fullName evidence="1">Uncharacterized protein</fullName>
    </submittedName>
</protein>
<proteinExistence type="predicted"/>
<name>A0ABU2Y236_9FLAO</name>